<protein>
    <recommendedName>
        <fullName evidence="8">Probable lipid II flippase MurJ</fullName>
    </recommendedName>
</protein>
<keyword evidence="11" id="KW-1185">Reference proteome</keyword>
<dbReference type="NCBIfam" id="TIGR01695">
    <property type="entry name" value="murJ_mviN"/>
    <property type="match status" value="1"/>
</dbReference>
<feature type="transmembrane region" description="Helical" evidence="8">
    <location>
        <begin position="368"/>
        <end position="391"/>
    </location>
</feature>
<dbReference type="GO" id="GO:0015648">
    <property type="term" value="F:lipid-linked peptidoglycan transporter activity"/>
    <property type="evidence" value="ECO:0007669"/>
    <property type="project" value="UniProtKB-UniRule"/>
</dbReference>
<dbReference type="GO" id="GO:0009252">
    <property type="term" value="P:peptidoglycan biosynthetic process"/>
    <property type="evidence" value="ECO:0007669"/>
    <property type="project" value="UniProtKB-UniRule"/>
</dbReference>
<evidence type="ECO:0000256" key="9">
    <source>
        <dbReference type="PIRNR" id="PIRNR002869"/>
    </source>
</evidence>
<name>A0A8H2QYM0_9FIRM</name>
<evidence type="ECO:0000256" key="1">
    <source>
        <dbReference type="ARBA" id="ARBA00004651"/>
    </source>
</evidence>
<comment type="pathway">
    <text evidence="8">Cell wall biogenesis; peptidoglycan biosynthesis.</text>
</comment>
<dbReference type="CDD" id="cd13123">
    <property type="entry name" value="MATE_MurJ_like"/>
    <property type="match status" value="1"/>
</dbReference>
<keyword evidence="2 8" id="KW-1003">Cell membrane</keyword>
<keyword evidence="3 8" id="KW-0812">Transmembrane</keyword>
<feature type="transmembrane region" description="Helical" evidence="8">
    <location>
        <begin position="397"/>
        <end position="419"/>
    </location>
</feature>
<keyword evidence="5 8" id="KW-0573">Peptidoglycan synthesis</keyword>
<evidence type="ECO:0000256" key="6">
    <source>
        <dbReference type="ARBA" id="ARBA00022989"/>
    </source>
</evidence>
<dbReference type="EMBL" id="CAACYI010000001">
    <property type="protein sequence ID" value="VFB17052.1"/>
    <property type="molecule type" value="Genomic_DNA"/>
</dbReference>
<dbReference type="PANTHER" id="PTHR47019">
    <property type="entry name" value="LIPID II FLIPPASE MURJ"/>
    <property type="match status" value="1"/>
</dbReference>
<dbReference type="PANTHER" id="PTHR47019:SF1">
    <property type="entry name" value="LIPID II FLIPPASE MURJ"/>
    <property type="match status" value="1"/>
</dbReference>
<dbReference type="Proteomes" id="UP000377798">
    <property type="component" value="Unassembled WGS sequence"/>
</dbReference>
<gene>
    <name evidence="10" type="primary">murJ_2</name>
    <name evidence="8" type="synonym">murJ</name>
    <name evidence="10" type="ORF">NCTC13150_01635</name>
</gene>
<organism evidence="10 11">
    <name type="scientific">Urinicoccus massiliensis</name>
    <dbReference type="NCBI Taxonomy" id="1723382"/>
    <lineage>
        <taxon>Bacteria</taxon>
        <taxon>Bacillati</taxon>
        <taxon>Bacillota</taxon>
        <taxon>Tissierellia</taxon>
        <taxon>Tissierellales</taxon>
        <taxon>Peptoniphilaceae</taxon>
        <taxon>Urinicoccus</taxon>
    </lineage>
</organism>
<feature type="transmembrane region" description="Helical" evidence="8">
    <location>
        <begin position="338"/>
        <end position="356"/>
    </location>
</feature>
<keyword evidence="8 9" id="KW-0961">Cell wall biogenesis/degradation</keyword>
<evidence type="ECO:0000256" key="3">
    <source>
        <dbReference type="ARBA" id="ARBA00022692"/>
    </source>
</evidence>
<feature type="transmembrane region" description="Helical" evidence="8">
    <location>
        <begin position="300"/>
        <end position="318"/>
    </location>
</feature>
<dbReference type="InterPro" id="IPR051050">
    <property type="entry name" value="Lipid_II_flippase_MurJ/MviN"/>
</dbReference>
<dbReference type="GO" id="GO:0071555">
    <property type="term" value="P:cell wall organization"/>
    <property type="evidence" value="ECO:0007669"/>
    <property type="project" value="UniProtKB-UniRule"/>
</dbReference>
<dbReference type="UniPathway" id="UPA00219"/>
<keyword evidence="7 8" id="KW-0472">Membrane</keyword>
<dbReference type="PIRSF" id="PIRSF002869">
    <property type="entry name" value="MviN"/>
    <property type="match status" value="1"/>
</dbReference>
<feature type="transmembrane region" description="Helical" evidence="8">
    <location>
        <begin position="460"/>
        <end position="484"/>
    </location>
</feature>
<keyword evidence="4 8" id="KW-0133">Cell shape</keyword>
<dbReference type="GO" id="GO:0005886">
    <property type="term" value="C:plasma membrane"/>
    <property type="evidence" value="ECO:0007669"/>
    <property type="project" value="UniProtKB-SubCell"/>
</dbReference>
<evidence type="ECO:0000256" key="5">
    <source>
        <dbReference type="ARBA" id="ARBA00022984"/>
    </source>
</evidence>
<keyword evidence="6 8" id="KW-1133">Transmembrane helix</keyword>
<dbReference type="AlphaFoldDB" id="A0A8H2QYM0"/>
<comment type="caution">
    <text evidence="10">The sequence shown here is derived from an EMBL/GenBank/DDBJ whole genome shotgun (WGS) entry which is preliminary data.</text>
</comment>
<feature type="transmembrane region" description="Helical" evidence="8">
    <location>
        <begin position="38"/>
        <end position="65"/>
    </location>
</feature>
<feature type="transmembrane region" description="Helical" evidence="8">
    <location>
        <begin position="220"/>
        <end position="239"/>
    </location>
</feature>
<feature type="transmembrane region" description="Helical" evidence="8">
    <location>
        <begin position="431"/>
        <end position="454"/>
    </location>
</feature>
<comment type="function">
    <text evidence="8 9">Involved in peptidoglycan biosynthesis. Transports lipid-linked peptidoglycan precursors from the inner to the outer leaflet of the cytoplasmic membrane.</text>
</comment>
<evidence type="ECO:0000313" key="10">
    <source>
        <dbReference type="EMBL" id="VFB17052.1"/>
    </source>
</evidence>
<dbReference type="GO" id="GO:0008360">
    <property type="term" value="P:regulation of cell shape"/>
    <property type="evidence" value="ECO:0007669"/>
    <property type="project" value="UniProtKB-UniRule"/>
</dbReference>
<evidence type="ECO:0000313" key="11">
    <source>
        <dbReference type="Proteomes" id="UP000377798"/>
    </source>
</evidence>
<reference evidence="10 11" key="1">
    <citation type="submission" date="2019-02" db="EMBL/GenBank/DDBJ databases">
        <authorList>
            <consortium name="Pathogen Informatics"/>
        </authorList>
    </citation>
    <scope>NUCLEOTIDE SEQUENCE [LARGE SCALE GENOMIC DNA]</scope>
    <source>
        <strain evidence="10 11">3012STDY7089603</strain>
    </source>
</reference>
<feature type="transmembrane region" description="Helical" evidence="8">
    <location>
        <begin position="119"/>
        <end position="145"/>
    </location>
</feature>
<evidence type="ECO:0000256" key="2">
    <source>
        <dbReference type="ARBA" id="ARBA00022475"/>
    </source>
</evidence>
<feature type="transmembrane region" description="Helical" evidence="8">
    <location>
        <begin position="152"/>
        <end position="172"/>
    </location>
</feature>
<comment type="similarity">
    <text evidence="8 9">Belongs to the MurJ/MviN family.</text>
</comment>
<evidence type="ECO:0000256" key="8">
    <source>
        <dbReference type="HAMAP-Rule" id="MF_02078"/>
    </source>
</evidence>
<dbReference type="Pfam" id="PF03023">
    <property type="entry name" value="MurJ"/>
    <property type="match status" value="1"/>
</dbReference>
<evidence type="ECO:0000256" key="4">
    <source>
        <dbReference type="ARBA" id="ARBA00022960"/>
    </source>
</evidence>
<dbReference type="InterPro" id="IPR004268">
    <property type="entry name" value="MurJ"/>
</dbReference>
<dbReference type="GO" id="GO:0034204">
    <property type="term" value="P:lipid translocation"/>
    <property type="evidence" value="ECO:0007669"/>
    <property type="project" value="TreeGrafter"/>
</dbReference>
<evidence type="ECO:0000256" key="7">
    <source>
        <dbReference type="ARBA" id="ARBA00023136"/>
    </source>
</evidence>
<dbReference type="HAMAP" id="MF_02078">
    <property type="entry name" value="MurJ_MviN"/>
    <property type="match status" value="1"/>
</dbReference>
<sequence>MKQTSMILMVVTVLAKVFGLAREKALAQFFGVSPMADIFIVALSIPMLFTNLLTGALGTGFIPVYNEIEEEKGHVRAELFTSNVTNTLALFFFLLSLVAIVFARPLVKALSPGFSPQQMATALVMTRIFLLSIAVIAVGSIYRAYLQIHGRFVISVLHPIIMNIFIIFSVAVLSKKGILPMSLGVLFALVIQFAIFIPFLNKKLFHLVFSLKDHYLKKMLTSIFPILISTSVIELNFIINKALASMVTSGGIAALNYASRLQGFATGIVISSIVTVAYPQMARAIASGDKPGLNKSFSEGLSLMNLLVIPATVGMMAFSSEIVALLFKGGAFTDQDAAMTGAVLFYYALSIPAIGFREMLSRIFFAKGYVKTPVINSVLIILMNTGLSLVASKYMGLAGLGLATSLSMIIGSLLLALALKKDLGEKIGDFNWVQVLKVCLATALMTLLAKLVYWKVSQVLGLRLGILVAIGLGGLAYFVLLALFRVKEVQELKEALLRRRAK</sequence>
<keyword evidence="8 9" id="KW-0813">Transport</keyword>
<feature type="transmembrane region" description="Helical" evidence="8">
    <location>
        <begin position="259"/>
        <end position="279"/>
    </location>
</feature>
<dbReference type="PRINTS" id="PR01806">
    <property type="entry name" value="VIRFACTRMVIN"/>
</dbReference>
<proteinExistence type="inferred from homology"/>
<dbReference type="RefSeq" id="WP_165478644.1">
    <property type="nucleotide sequence ID" value="NZ_CAACYI010000001.1"/>
</dbReference>
<feature type="transmembrane region" description="Helical" evidence="8">
    <location>
        <begin position="86"/>
        <end position="107"/>
    </location>
</feature>
<accession>A0A8H2QYM0</accession>
<feature type="transmembrane region" description="Helical" evidence="8">
    <location>
        <begin position="178"/>
        <end position="200"/>
    </location>
</feature>
<comment type="subcellular location">
    <subcellularLocation>
        <location evidence="1 8">Cell membrane</location>
        <topology evidence="1 8">Multi-pass membrane protein</topology>
    </subcellularLocation>
</comment>